<evidence type="ECO:0000313" key="3">
    <source>
        <dbReference type="Proteomes" id="UP001652582"/>
    </source>
</evidence>
<feature type="compositionally biased region" description="Low complexity" evidence="1">
    <location>
        <begin position="171"/>
        <end position="182"/>
    </location>
</feature>
<feature type="compositionally biased region" description="Basic residues" evidence="1">
    <location>
        <begin position="120"/>
        <end position="137"/>
    </location>
</feature>
<feature type="compositionally biased region" description="Polar residues" evidence="1">
    <location>
        <begin position="152"/>
        <end position="162"/>
    </location>
</feature>
<feature type="compositionally biased region" description="Polar residues" evidence="1">
    <location>
        <begin position="511"/>
        <end position="525"/>
    </location>
</feature>
<accession>A0ABM3M814</accession>
<sequence>METAPKVILPTQEGPGNGESLTAPSQPATAGSVAAVCPTYSGGGKVPPRAQHAQRPICYSQRTDGPALNEHTTIPEQRTPQIKPTRLTLTDTMDNTINTSSLAAALPPPNLDSAWTQVVPRHKRRKNKNKRRKRTNKRVGEELNRPMARTGGDTQVTGNNRIGGSDGPSGTGLQSTSGGSSPAVNVASRPGTNHTTGVFPSRPAKGIFNPNSNAQSLNIPAQRRTHPAACNSSGRSGGEADGKGGNPAASSSTSQSGKKRDRLDDTISPRGLHKRQKTERRTRAGATYASVAQPHLSVAIALQPKSDLTNQEAAGIQSQISKEIIGTCLQDPIPGLPLTHAPVFTGKAILSEGVLKLWCKDEPSLQWLHAVVPRLKSPRENHTVVVQRQCDIPSRIKTALYVPDYDGDIGTLHRVLSRQNPAYDVKSWSLYNYKRTNSRPPGVFLVMGIPQEQIEKILSHERRMAYMTGSIYLRFFRNEELSEIPPGWDLPPASKMETETTGTKAADSKTEASVTKTPGKNISDNTEPDFTAPGPSAPPSSDGTPWEGCRESEEVNSDDSDGSMDHLNIFIQEWAPGAHPN</sequence>
<feature type="region of interest" description="Disordered" evidence="1">
    <location>
        <begin position="102"/>
        <end position="284"/>
    </location>
</feature>
<organism evidence="3 4">
    <name type="scientific">Bicyclus anynana</name>
    <name type="common">Squinting bush brown butterfly</name>
    <dbReference type="NCBI Taxonomy" id="110368"/>
    <lineage>
        <taxon>Eukaryota</taxon>
        <taxon>Metazoa</taxon>
        <taxon>Ecdysozoa</taxon>
        <taxon>Arthropoda</taxon>
        <taxon>Hexapoda</taxon>
        <taxon>Insecta</taxon>
        <taxon>Pterygota</taxon>
        <taxon>Neoptera</taxon>
        <taxon>Endopterygota</taxon>
        <taxon>Lepidoptera</taxon>
        <taxon>Glossata</taxon>
        <taxon>Ditrysia</taxon>
        <taxon>Papilionoidea</taxon>
        <taxon>Nymphalidae</taxon>
        <taxon>Satyrinae</taxon>
        <taxon>Satyrini</taxon>
        <taxon>Mycalesina</taxon>
        <taxon>Bicyclus</taxon>
    </lineage>
</organism>
<feature type="compositionally biased region" description="Basic residues" evidence="1">
    <location>
        <begin position="271"/>
        <end position="280"/>
    </location>
</feature>
<gene>
    <name evidence="4" type="primary">LOC128199891</name>
</gene>
<proteinExistence type="predicted"/>
<keyword evidence="3" id="KW-1185">Reference proteome</keyword>
<dbReference type="GeneID" id="128199891"/>
<feature type="compositionally biased region" description="Polar residues" evidence="1">
    <location>
        <begin position="19"/>
        <end position="29"/>
    </location>
</feature>
<feature type="compositionally biased region" description="Low complexity" evidence="1">
    <location>
        <begin position="531"/>
        <end position="545"/>
    </location>
</feature>
<evidence type="ECO:0000256" key="1">
    <source>
        <dbReference type="SAM" id="MobiDB-lite"/>
    </source>
</evidence>
<reference evidence="4" key="1">
    <citation type="submission" date="2025-08" db="UniProtKB">
        <authorList>
            <consortium name="RefSeq"/>
        </authorList>
    </citation>
    <scope>IDENTIFICATION</scope>
</reference>
<feature type="domain" description="DUF4780" evidence="2">
    <location>
        <begin position="303"/>
        <end position="473"/>
    </location>
</feature>
<dbReference type="InterPro" id="IPR031961">
    <property type="entry name" value="DUF4780"/>
</dbReference>
<dbReference type="Proteomes" id="UP001652582">
    <property type="component" value="Chromosome 3"/>
</dbReference>
<feature type="region of interest" description="Disordered" evidence="1">
    <location>
        <begin position="484"/>
        <end position="565"/>
    </location>
</feature>
<evidence type="ECO:0000313" key="4">
    <source>
        <dbReference type="RefSeq" id="XP_052747219.1"/>
    </source>
</evidence>
<dbReference type="Pfam" id="PF16012">
    <property type="entry name" value="DUF4780"/>
    <property type="match status" value="1"/>
</dbReference>
<feature type="compositionally biased region" description="Polar residues" evidence="1">
    <location>
        <begin position="209"/>
        <end position="219"/>
    </location>
</feature>
<evidence type="ECO:0000259" key="2">
    <source>
        <dbReference type="Pfam" id="PF16012"/>
    </source>
</evidence>
<protein>
    <submittedName>
        <fullName evidence="4">Uncharacterized protein LOC128199891</fullName>
    </submittedName>
</protein>
<dbReference type="RefSeq" id="XP_052747219.1">
    <property type="nucleotide sequence ID" value="XM_052891259.1"/>
</dbReference>
<feature type="compositionally biased region" description="Gly residues" evidence="1">
    <location>
        <begin position="235"/>
        <end position="245"/>
    </location>
</feature>
<feature type="region of interest" description="Disordered" evidence="1">
    <location>
        <begin position="1"/>
        <end position="54"/>
    </location>
</feature>
<name>A0ABM3M814_BICAN</name>